<protein>
    <submittedName>
        <fullName evidence="4">PHB depolymerase family esterase</fullName>
    </submittedName>
</protein>
<keyword evidence="2" id="KW-0378">Hydrolase</keyword>
<dbReference type="Gene3D" id="3.40.50.1820">
    <property type="entry name" value="alpha/beta hydrolase"/>
    <property type="match status" value="1"/>
</dbReference>
<dbReference type="RefSeq" id="WP_305101883.1">
    <property type="nucleotide sequence ID" value="NZ_JAUTWS010000001.1"/>
</dbReference>
<evidence type="ECO:0000256" key="1">
    <source>
        <dbReference type="ARBA" id="ARBA00022729"/>
    </source>
</evidence>
<name>A0ABT9DSZ5_9PROT</name>
<feature type="compositionally biased region" description="Low complexity" evidence="3">
    <location>
        <begin position="349"/>
        <end position="389"/>
    </location>
</feature>
<evidence type="ECO:0000256" key="3">
    <source>
        <dbReference type="SAM" id="MobiDB-lite"/>
    </source>
</evidence>
<evidence type="ECO:0000313" key="5">
    <source>
        <dbReference type="Proteomes" id="UP001243009"/>
    </source>
</evidence>
<evidence type="ECO:0000313" key="4">
    <source>
        <dbReference type="EMBL" id="MDO9707017.1"/>
    </source>
</evidence>
<dbReference type="PANTHER" id="PTHR43037:SF1">
    <property type="entry name" value="BLL1128 PROTEIN"/>
    <property type="match status" value="1"/>
</dbReference>
<dbReference type="InterPro" id="IPR010126">
    <property type="entry name" value="Esterase_phb"/>
</dbReference>
<dbReference type="NCBIfam" id="TIGR01840">
    <property type="entry name" value="esterase_phb"/>
    <property type="match status" value="1"/>
</dbReference>
<organism evidence="4 5">
    <name type="scientific">Paracraurococcus lichenis</name>
    <dbReference type="NCBI Taxonomy" id="3064888"/>
    <lineage>
        <taxon>Bacteria</taxon>
        <taxon>Pseudomonadati</taxon>
        <taxon>Pseudomonadota</taxon>
        <taxon>Alphaproteobacteria</taxon>
        <taxon>Acetobacterales</taxon>
        <taxon>Roseomonadaceae</taxon>
        <taxon>Paracraurococcus</taxon>
    </lineage>
</organism>
<dbReference type="InterPro" id="IPR050955">
    <property type="entry name" value="Plant_Biomass_Hydrol_Est"/>
</dbReference>
<keyword evidence="5" id="KW-1185">Reference proteome</keyword>
<comment type="caution">
    <text evidence="4">The sequence shown here is derived from an EMBL/GenBank/DDBJ whole genome shotgun (WGS) entry which is preliminary data.</text>
</comment>
<sequence length="433" mass="44959">MKQPHIDIAELVRRGQAMAQGVGLGGPPGDGALTEVTGVGSNPGQLRMLEFVPDRLPAGAPLVVALHGCTQTAGGYDRGSGWSTLAARLGFALLLPEQRPGNNANRCFNWFEPGDTRREHGEALSIRQMVAYAVAHHRLDPRRVFLTGLSAGGAMASVMLATYPEVFAAGAIIAGLPYGAAHSMPEAFEAMATARPRSGHVWGEAVRRASPHHGPWPRVSVWQGEADGTVRPDNAEEILKQWRDLHGLAGAPQPGKSLGPAHHHRVWRGRDGTPLLEHHAIAGMGHGVPIAPRGGPDALGEAMPYMLDVGIPSTALIAGFFGLGGAAARAGQATGPVISVGRDGGARVAPAAASPAEAAAAPAPQPAAAEAAPRQEAPRAATTAGATEAPPRPEPRRDAPPPPHPEAPPRAGRRFDPGHIIRKALRAAGLLDR</sequence>
<evidence type="ECO:0000256" key="2">
    <source>
        <dbReference type="ARBA" id="ARBA00022801"/>
    </source>
</evidence>
<dbReference type="Proteomes" id="UP001243009">
    <property type="component" value="Unassembled WGS sequence"/>
</dbReference>
<dbReference type="Pfam" id="PF10503">
    <property type="entry name" value="Esterase_PHB"/>
    <property type="match status" value="1"/>
</dbReference>
<dbReference type="EMBL" id="JAUTWS010000001">
    <property type="protein sequence ID" value="MDO9707017.1"/>
    <property type="molecule type" value="Genomic_DNA"/>
</dbReference>
<keyword evidence="1" id="KW-0732">Signal</keyword>
<reference evidence="4 5" key="1">
    <citation type="submission" date="2023-08" db="EMBL/GenBank/DDBJ databases">
        <title>The draft genome sequence of Paracraurococcus sp. LOR1-02.</title>
        <authorList>
            <person name="Kingkaew E."/>
            <person name="Tanasupawat S."/>
        </authorList>
    </citation>
    <scope>NUCLEOTIDE SEQUENCE [LARGE SCALE GENOMIC DNA]</scope>
    <source>
        <strain evidence="4 5">LOR1-02</strain>
    </source>
</reference>
<accession>A0ABT9DSZ5</accession>
<gene>
    <name evidence="4" type="ORF">Q7A36_01595</name>
</gene>
<dbReference type="PANTHER" id="PTHR43037">
    <property type="entry name" value="UNNAMED PRODUCT-RELATED"/>
    <property type="match status" value="1"/>
</dbReference>
<dbReference type="InterPro" id="IPR029058">
    <property type="entry name" value="AB_hydrolase_fold"/>
</dbReference>
<dbReference type="SUPFAM" id="SSF53474">
    <property type="entry name" value="alpha/beta-Hydrolases"/>
    <property type="match status" value="2"/>
</dbReference>
<proteinExistence type="predicted"/>
<feature type="region of interest" description="Disordered" evidence="3">
    <location>
        <begin position="349"/>
        <end position="419"/>
    </location>
</feature>